<reference evidence="1 2" key="1">
    <citation type="submission" date="2013-09" db="EMBL/GenBank/DDBJ databases">
        <title>Corchorus capsularis genome sequencing.</title>
        <authorList>
            <person name="Alam M."/>
            <person name="Haque M.S."/>
            <person name="Islam M.S."/>
            <person name="Emdad E.M."/>
            <person name="Islam M.M."/>
            <person name="Ahmed B."/>
            <person name="Halim A."/>
            <person name="Hossen Q.M.M."/>
            <person name="Hossain M.Z."/>
            <person name="Ahmed R."/>
            <person name="Khan M.M."/>
            <person name="Islam R."/>
            <person name="Rashid M.M."/>
            <person name="Khan S.A."/>
            <person name="Rahman M.S."/>
            <person name="Alam M."/>
        </authorList>
    </citation>
    <scope>NUCLEOTIDE SEQUENCE [LARGE SCALE GENOMIC DNA]</scope>
    <source>
        <strain evidence="2">cv. CVL-1</strain>
        <tissue evidence="1">Whole seedling</tissue>
    </source>
</reference>
<protein>
    <submittedName>
        <fullName evidence="1">Uncharacterized protein</fullName>
    </submittedName>
</protein>
<dbReference type="Gramene" id="OMO76001">
    <property type="protein sequence ID" value="OMO76001"/>
    <property type="gene ID" value="CCACVL1_15956"/>
</dbReference>
<dbReference type="Proteomes" id="UP000188268">
    <property type="component" value="Unassembled WGS sequence"/>
</dbReference>
<evidence type="ECO:0000313" key="1">
    <source>
        <dbReference type="EMBL" id="OMO76001.1"/>
    </source>
</evidence>
<gene>
    <name evidence="1" type="ORF">CCACVL1_15956</name>
</gene>
<dbReference type="AlphaFoldDB" id="A0A1R3I0I2"/>
<comment type="caution">
    <text evidence="1">The sequence shown here is derived from an EMBL/GenBank/DDBJ whole genome shotgun (WGS) entry which is preliminary data.</text>
</comment>
<sequence length="21" mass="2289">MAGYLGPHVTAITQFESESYS</sequence>
<proteinExistence type="predicted"/>
<name>A0A1R3I0I2_COCAP</name>
<accession>A0A1R3I0I2</accession>
<evidence type="ECO:0000313" key="2">
    <source>
        <dbReference type="Proteomes" id="UP000188268"/>
    </source>
</evidence>
<keyword evidence="2" id="KW-1185">Reference proteome</keyword>
<organism evidence="1 2">
    <name type="scientific">Corchorus capsularis</name>
    <name type="common">Jute</name>
    <dbReference type="NCBI Taxonomy" id="210143"/>
    <lineage>
        <taxon>Eukaryota</taxon>
        <taxon>Viridiplantae</taxon>
        <taxon>Streptophyta</taxon>
        <taxon>Embryophyta</taxon>
        <taxon>Tracheophyta</taxon>
        <taxon>Spermatophyta</taxon>
        <taxon>Magnoliopsida</taxon>
        <taxon>eudicotyledons</taxon>
        <taxon>Gunneridae</taxon>
        <taxon>Pentapetalae</taxon>
        <taxon>rosids</taxon>
        <taxon>malvids</taxon>
        <taxon>Malvales</taxon>
        <taxon>Malvaceae</taxon>
        <taxon>Grewioideae</taxon>
        <taxon>Apeibeae</taxon>
        <taxon>Corchorus</taxon>
    </lineage>
</organism>
<dbReference type="EMBL" id="AWWV01010917">
    <property type="protein sequence ID" value="OMO76001.1"/>
    <property type="molecule type" value="Genomic_DNA"/>
</dbReference>